<protein>
    <submittedName>
        <fullName evidence="2">GG16979</fullName>
    </submittedName>
</protein>
<dbReference type="HOGENOM" id="CLU_2963173_0_0_1"/>
<dbReference type="AlphaFoldDB" id="B3P0Y3"/>
<reference evidence="2 3" key="2">
    <citation type="journal article" date="2008" name="Bioinformatics">
        <title>Assembly reconciliation.</title>
        <authorList>
            <person name="Zimin A.V."/>
            <person name="Smith D.R."/>
            <person name="Sutton G."/>
            <person name="Yorke J.A."/>
        </authorList>
    </citation>
    <scope>NUCLEOTIDE SEQUENCE [LARGE SCALE GENOMIC DNA]</scope>
    <source>
        <strain evidence="2 3">TSC#14021-0224.01</strain>
    </source>
</reference>
<evidence type="ECO:0000313" key="3">
    <source>
        <dbReference type="Proteomes" id="UP000008711"/>
    </source>
</evidence>
<dbReference type="OMA" id="AREREQC"/>
<feature type="region of interest" description="Disordered" evidence="1">
    <location>
        <begin position="1"/>
        <end position="59"/>
    </location>
</feature>
<reference evidence="2 3" key="1">
    <citation type="journal article" date="2007" name="Nature">
        <title>Evolution of genes and genomes on the Drosophila phylogeny.</title>
        <authorList>
            <consortium name="Drosophila 12 Genomes Consortium"/>
            <person name="Clark A.G."/>
            <person name="Eisen M.B."/>
            <person name="Smith D.R."/>
            <person name="Bergman C.M."/>
            <person name="Oliver B."/>
            <person name="Markow T.A."/>
            <person name="Kaufman T.C."/>
            <person name="Kellis M."/>
            <person name="Gelbart W."/>
            <person name="Iyer V.N."/>
            <person name="Pollard D.A."/>
            <person name="Sackton T.B."/>
            <person name="Larracuente A.M."/>
            <person name="Singh N.D."/>
            <person name="Abad J.P."/>
            <person name="Abt D.N."/>
            <person name="Adryan B."/>
            <person name="Aguade M."/>
            <person name="Akashi H."/>
            <person name="Anderson W.W."/>
            <person name="Aquadro C.F."/>
            <person name="Ardell D.H."/>
            <person name="Arguello R."/>
            <person name="Artieri C.G."/>
            <person name="Barbash D.A."/>
            <person name="Barker D."/>
            <person name="Barsanti P."/>
            <person name="Batterham P."/>
            <person name="Batzoglou S."/>
            <person name="Begun D."/>
            <person name="Bhutkar A."/>
            <person name="Blanco E."/>
            <person name="Bosak S.A."/>
            <person name="Bradley R.K."/>
            <person name="Brand A.D."/>
            <person name="Brent M.R."/>
            <person name="Brooks A.N."/>
            <person name="Brown R.H."/>
            <person name="Butlin R.K."/>
            <person name="Caggese C."/>
            <person name="Calvi B.R."/>
            <person name="Bernardo de Carvalho A."/>
            <person name="Caspi A."/>
            <person name="Castrezana S."/>
            <person name="Celniker S.E."/>
            <person name="Chang J.L."/>
            <person name="Chapple C."/>
            <person name="Chatterji S."/>
            <person name="Chinwalla A."/>
            <person name="Civetta A."/>
            <person name="Clifton S.W."/>
            <person name="Comeron J.M."/>
            <person name="Costello J.C."/>
            <person name="Coyne J.A."/>
            <person name="Daub J."/>
            <person name="David R.G."/>
            <person name="Delcher A.L."/>
            <person name="Delehaunty K."/>
            <person name="Do C.B."/>
            <person name="Ebling H."/>
            <person name="Edwards K."/>
            <person name="Eickbush T."/>
            <person name="Evans J.D."/>
            <person name="Filipski A."/>
            <person name="Findeiss S."/>
            <person name="Freyhult E."/>
            <person name="Fulton L."/>
            <person name="Fulton R."/>
            <person name="Garcia A.C."/>
            <person name="Gardiner A."/>
            <person name="Garfield D.A."/>
            <person name="Garvin B.E."/>
            <person name="Gibson G."/>
            <person name="Gilbert D."/>
            <person name="Gnerre S."/>
            <person name="Godfrey J."/>
            <person name="Good R."/>
            <person name="Gotea V."/>
            <person name="Gravely B."/>
            <person name="Greenberg A.J."/>
            <person name="Griffiths-Jones S."/>
            <person name="Gross S."/>
            <person name="Guigo R."/>
            <person name="Gustafson E.A."/>
            <person name="Haerty W."/>
            <person name="Hahn M.W."/>
            <person name="Halligan D.L."/>
            <person name="Halpern A.L."/>
            <person name="Halter G.M."/>
            <person name="Han M.V."/>
            <person name="Heger A."/>
            <person name="Hillier L."/>
            <person name="Hinrichs A.S."/>
            <person name="Holmes I."/>
            <person name="Hoskins R.A."/>
            <person name="Hubisz M.J."/>
            <person name="Hultmark D."/>
            <person name="Huntley M.A."/>
            <person name="Jaffe D.B."/>
            <person name="Jagadeeshan S."/>
            <person name="Jeck W.R."/>
            <person name="Johnson J."/>
            <person name="Jones C.D."/>
            <person name="Jordan W.C."/>
            <person name="Karpen G.H."/>
            <person name="Kataoka E."/>
            <person name="Keightley P.D."/>
            <person name="Kheradpour P."/>
            <person name="Kirkness E.F."/>
            <person name="Koerich L.B."/>
            <person name="Kristiansen K."/>
            <person name="Kudrna D."/>
            <person name="Kulathinal R.J."/>
            <person name="Kumar S."/>
            <person name="Kwok R."/>
            <person name="Lander E."/>
            <person name="Langley C.H."/>
            <person name="Lapoint R."/>
            <person name="Lazzaro B.P."/>
            <person name="Lee S.J."/>
            <person name="Levesque L."/>
            <person name="Li R."/>
            <person name="Lin C.F."/>
            <person name="Lin M.F."/>
            <person name="Lindblad-Toh K."/>
            <person name="Llopart A."/>
            <person name="Long M."/>
            <person name="Low L."/>
            <person name="Lozovsky E."/>
            <person name="Lu J."/>
            <person name="Luo M."/>
            <person name="Machado C.A."/>
            <person name="Makalowski W."/>
            <person name="Marzo M."/>
            <person name="Matsuda M."/>
            <person name="Matzkin L."/>
            <person name="McAllister B."/>
            <person name="McBride C.S."/>
            <person name="McKernan B."/>
            <person name="McKernan K."/>
            <person name="Mendez-Lago M."/>
            <person name="Minx P."/>
            <person name="Mollenhauer M.U."/>
            <person name="Montooth K."/>
            <person name="Mount S.M."/>
            <person name="Mu X."/>
            <person name="Myers E."/>
            <person name="Negre B."/>
            <person name="Newfeld S."/>
            <person name="Nielsen R."/>
            <person name="Noor M.A."/>
            <person name="O'Grady P."/>
            <person name="Pachter L."/>
            <person name="Papaceit M."/>
            <person name="Parisi M.J."/>
            <person name="Parisi M."/>
            <person name="Parts L."/>
            <person name="Pedersen J.S."/>
            <person name="Pesole G."/>
            <person name="Phillippy A.M."/>
            <person name="Ponting C.P."/>
            <person name="Pop M."/>
            <person name="Porcelli D."/>
            <person name="Powell J.R."/>
            <person name="Prohaska S."/>
            <person name="Pruitt K."/>
            <person name="Puig M."/>
            <person name="Quesneville H."/>
            <person name="Ram K.R."/>
            <person name="Rand D."/>
            <person name="Rasmussen M.D."/>
            <person name="Reed L.K."/>
            <person name="Reenan R."/>
            <person name="Reily A."/>
            <person name="Remington K.A."/>
            <person name="Rieger T.T."/>
            <person name="Ritchie M.G."/>
            <person name="Robin C."/>
            <person name="Rogers Y.H."/>
            <person name="Rohde C."/>
            <person name="Rozas J."/>
            <person name="Rubenfield M.J."/>
            <person name="Ruiz A."/>
            <person name="Russo S."/>
            <person name="Salzberg S.L."/>
            <person name="Sanchez-Gracia A."/>
            <person name="Saranga D.J."/>
            <person name="Sato H."/>
            <person name="Schaeffer S.W."/>
            <person name="Schatz M.C."/>
            <person name="Schlenke T."/>
            <person name="Schwartz R."/>
            <person name="Segarra C."/>
            <person name="Singh R.S."/>
            <person name="Sirot L."/>
            <person name="Sirota M."/>
            <person name="Sisneros N.B."/>
            <person name="Smith C.D."/>
            <person name="Smith T.F."/>
            <person name="Spieth J."/>
            <person name="Stage D.E."/>
            <person name="Stark A."/>
            <person name="Stephan W."/>
            <person name="Strausberg R.L."/>
            <person name="Strempel S."/>
            <person name="Sturgill D."/>
            <person name="Sutton G."/>
            <person name="Sutton G.G."/>
            <person name="Tao W."/>
            <person name="Teichmann S."/>
            <person name="Tobari Y.N."/>
            <person name="Tomimura Y."/>
            <person name="Tsolas J.M."/>
            <person name="Valente V.L."/>
            <person name="Venter E."/>
            <person name="Venter J.C."/>
            <person name="Vicario S."/>
            <person name="Vieira F.G."/>
            <person name="Vilella A.J."/>
            <person name="Villasante A."/>
            <person name="Walenz B."/>
            <person name="Wang J."/>
            <person name="Wasserman M."/>
            <person name="Watts T."/>
            <person name="Wilson D."/>
            <person name="Wilson R.K."/>
            <person name="Wing R.A."/>
            <person name="Wolfner M.F."/>
            <person name="Wong A."/>
            <person name="Wong G.K."/>
            <person name="Wu C.I."/>
            <person name="Wu G."/>
            <person name="Yamamoto D."/>
            <person name="Yang H.P."/>
            <person name="Yang S.P."/>
            <person name="Yorke J.A."/>
            <person name="Yoshida K."/>
            <person name="Zdobnov E."/>
            <person name="Zhang P."/>
            <person name="Zhang Y."/>
            <person name="Zimin A.V."/>
            <person name="Baldwin J."/>
            <person name="Abdouelleil A."/>
            <person name="Abdulkadir J."/>
            <person name="Abebe A."/>
            <person name="Abera B."/>
            <person name="Abreu J."/>
            <person name="Acer S.C."/>
            <person name="Aftuck L."/>
            <person name="Alexander A."/>
            <person name="An P."/>
            <person name="Anderson E."/>
            <person name="Anderson S."/>
            <person name="Arachi H."/>
            <person name="Azer M."/>
            <person name="Bachantsang P."/>
            <person name="Barry A."/>
            <person name="Bayul T."/>
            <person name="Berlin A."/>
            <person name="Bessette D."/>
            <person name="Bloom T."/>
            <person name="Blye J."/>
            <person name="Boguslavskiy L."/>
            <person name="Bonnet C."/>
            <person name="Boukhgalter B."/>
            <person name="Bourzgui I."/>
            <person name="Brown A."/>
            <person name="Cahill P."/>
            <person name="Channer S."/>
            <person name="Cheshatsang Y."/>
            <person name="Chuda L."/>
            <person name="Citroen M."/>
            <person name="Collymore A."/>
            <person name="Cooke P."/>
            <person name="Costello M."/>
            <person name="D'Aco K."/>
            <person name="Daza R."/>
            <person name="De Haan G."/>
            <person name="DeGray S."/>
            <person name="DeMaso C."/>
            <person name="Dhargay N."/>
            <person name="Dooley K."/>
            <person name="Dooley E."/>
            <person name="Doricent M."/>
            <person name="Dorje P."/>
            <person name="Dorjee K."/>
            <person name="Dupes A."/>
            <person name="Elong R."/>
            <person name="Falk J."/>
            <person name="Farina A."/>
            <person name="Faro S."/>
            <person name="Ferguson D."/>
            <person name="Fisher S."/>
            <person name="Foley C.D."/>
            <person name="Franke A."/>
            <person name="Friedrich D."/>
            <person name="Gadbois L."/>
            <person name="Gearin G."/>
            <person name="Gearin C.R."/>
            <person name="Giannoukos G."/>
            <person name="Goode T."/>
            <person name="Graham J."/>
            <person name="Grandbois E."/>
            <person name="Grewal S."/>
            <person name="Gyaltsen K."/>
            <person name="Hafez N."/>
            <person name="Hagos B."/>
            <person name="Hall J."/>
            <person name="Henson C."/>
            <person name="Hollinger A."/>
            <person name="Honan T."/>
            <person name="Huard M.D."/>
            <person name="Hughes L."/>
            <person name="Hurhula B."/>
            <person name="Husby M.E."/>
            <person name="Kamat A."/>
            <person name="Kanga B."/>
            <person name="Kashin S."/>
            <person name="Khazanovich D."/>
            <person name="Kisner P."/>
            <person name="Lance K."/>
            <person name="Lara M."/>
            <person name="Lee W."/>
            <person name="Lennon N."/>
            <person name="Letendre F."/>
            <person name="LeVine R."/>
            <person name="Lipovsky A."/>
            <person name="Liu X."/>
            <person name="Liu J."/>
            <person name="Liu S."/>
            <person name="Lokyitsang T."/>
            <person name="Lokyitsang Y."/>
            <person name="Lubonja R."/>
            <person name="Lui A."/>
            <person name="MacDonald P."/>
            <person name="Magnisalis V."/>
            <person name="Maru K."/>
            <person name="Matthews C."/>
            <person name="McCusker W."/>
            <person name="McDonough S."/>
            <person name="Mehta T."/>
            <person name="Meldrim J."/>
            <person name="Meneus L."/>
            <person name="Mihai O."/>
            <person name="Mihalev A."/>
            <person name="Mihova T."/>
            <person name="Mittelman R."/>
            <person name="Mlenga V."/>
            <person name="Montmayeur A."/>
            <person name="Mulrain L."/>
            <person name="Navidi A."/>
            <person name="Naylor J."/>
            <person name="Negash T."/>
            <person name="Nguyen T."/>
            <person name="Nguyen N."/>
            <person name="Nicol R."/>
            <person name="Norbu C."/>
            <person name="Norbu N."/>
            <person name="Novod N."/>
            <person name="O'Neill B."/>
            <person name="Osman S."/>
            <person name="Markiewicz E."/>
            <person name="Oyono O.L."/>
            <person name="Patti C."/>
            <person name="Phunkhang P."/>
            <person name="Pierre F."/>
            <person name="Priest M."/>
            <person name="Raghuraman S."/>
            <person name="Rege F."/>
            <person name="Reyes R."/>
            <person name="Rise C."/>
            <person name="Rogov P."/>
            <person name="Ross K."/>
            <person name="Ryan E."/>
            <person name="Settipalli S."/>
            <person name="Shea T."/>
            <person name="Sherpa N."/>
            <person name="Shi L."/>
            <person name="Shih D."/>
            <person name="Sparrow T."/>
            <person name="Spaulding J."/>
            <person name="Stalker J."/>
            <person name="Stange-Thomann N."/>
            <person name="Stavropoulos S."/>
            <person name="Stone C."/>
            <person name="Strader C."/>
            <person name="Tesfaye S."/>
            <person name="Thomson T."/>
            <person name="Thoulutsang Y."/>
            <person name="Thoulutsang D."/>
            <person name="Topham K."/>
            <person name="Topping I."/>
            <person name="Tsamla T."/>
            <person name="Vassiliev H."/>
            <person name="Vo A."/>
            <person name="Wangchuk T."/>
            <person name="Wangdi T."/>
            <person name="Weiand M."/>
            <person name="Wilkinson J."/>
            <person name="Wilson A."/>
            <person name="Yadav S."/>
            <person name="Young G."/>
            <person name="Yu Q."/>
            <person name="Zembek L."/>
            <person name="Zhong D."/>
            <person name="Zimmer A."/>
            <person name="Zwirko Z."/>
            <person name="Jaffe D.B."/>
            <person name="Alvarez P."/>
            <person name="Brockman W."/>
            <person name="Butler J."/>
            <person name="Chin C."/>
            <person name="Gnerre S."/>
            <person name="Grabherr M."/>
            <person name="Kleber M."/>
            <person name="Mauceli E."/>
            <person name="MacCallum I."/>
        </authorList>
    </citation>
    <scope>NUCLEOTIDE SEQUENCE [LARGE SCALE GENOMIC DNA]</scope>
    <source>
        <strain evidence="2 3">TSC#14021-0224.01</strain>
    </source>
</reference>
<dbReference type="EMBL" id="CH954181">
    <property type="protein sequence ID" value="EDV49102.1"/>
    <property type="molecule type" value="Genomic_DNA"/>
</dbReference>
<gene>
    <name evidence="2" type="primary">Dere\GG16979</name>
    <name evidence="2" type="ORF">Dere_GG16979</name>
</gene>
<proteinExistence type="predicted"/>
<accession>B3P0Y3</accession>
<organism evidence="2 3">
    <name type="scientific">Drosophila erecta</name>
    <name type="common">Fruit fly</name>
    <dbReference type="NCBI Taxonomy" id="7220"/>
    <lineage>
        <taxon>Eukaryota</taxon>
        <taxon>Metazoa</taxon>
        <taxon>Ecdysozoa</taxon>
        <taxon>Arthropoda</taxon>
        <taxon>Hexapoda</taxon>
        <taxon>Insecta</taxon>
        <taxon>Pterygota</taxon>
        <taxon>Neoptera</taxon>
        <taxon>Endopterygota</taxon>
        <taxon>Diptera</taxon>
        <taxon>Brachycera</taxon>
        <taxon>Muscomorpha</taxon>
        <taxon>Ephydroidea</taxon>
        <taxon>Drosophilidae</taxon>
        <taxon>Drosophila</taxon>
        <taxon>Sophophora</taxon>
    </lineage>
</organism>
<evidence type="ECO:0000313" key="2">
    <source>
        <dbReference type="EMBL" id="EDV49102.1"/>
    </source>
</evidence>
<keyword evidence="3" id="KW-1185">Reference proteome</keyword>
<sequence>MEEAEKRTGQAPMTDLSIREQQLESEEWAGPESDFHLQIPTPDPIASAKEREQCVLSDD</sequence>
<evidence type="ECO:0000256" key="1">
    <source>
        <dbReference type="SAM" id="MobiDB-lite"/>
    </source>
</evidence>
<dbReference type="Proteomes" id="UP000008711">
    <property type="component" value="Unassembled WGS sequence"/>
</dbReference>
<name>B3P0Y3_DROER</name>